<dbReference type="EMBL" id="MRCG01000004">
    <property type="protein sequence ID" value="OKH49121.1"/>
    <property type="molecule type" value="Genomic_DNA"/>
</dbReference>
<keyword evidence="5 7" id="KW-0472">Membrane</keyword>
<dbReference type="Pfam" id="PF10412">
    <property type="entry name" value="TrwB_AAD_bind"/>
    <property type="match status" value="1"/>
</dbReference>
<evidence type="ECO:0000256" key="4">
    <source>
        <dbReference type="ARBA" id="ARBA00022989"/>
    </source>
</evidence>
<keyword evidence="10" id="KW-1185">Reference proteome</keyword>
<feature type="transmembrane region" description="Helical" evidence="7">
    <location>
        <begin position="113"/>
        <end position="138"/>
    </location>
</feature>
<protein>
    <recommendedName>
        <fullName evidence="8">Type IV secretion system coupling protein TraD DNA-binding domain-containing protein</fullName>
    </recommendedName>
</protein>
<feature type="transmembrane region" description="Helical" evidence="7">
    <location>
        <begin position="85"/>
        <end position="107"/>
    </location>
</feature>
<dbReference type="OrthoDB" id="9766496at2"/>
<dbReference type="AlphaFoldDB" id="A0A1U7J7I6"/>
<dbReference type="GO" id="GO:0005886">
    <property type="term" value="C:plasma membrane"/>
    <property type="evidence" value="ECO:0007669"/>
    <property type="project" value="UniProtKB-SubCell"/>
</dbReference>
<gene>
    <name evidence="9" type="ORF">NIES30_08130</name>
</gene>
<evidence type="ECO:0000313" key="9">
    <source>
        <dbReference type="EMBL" id="OKH49121.1"/>
    </source>
</evidence>
<dbReference type="PANTHER" id="PTHR37937:SF1">
    <property type="entry name" value="CONJUGATIVE TRANSFER: DNA TRANSPORT"/>
    <property type="match status" value="1"/>
</dbReference>
<feature type="region of interest" description="Disordered" evidence="6">
    <location>
        <begin position="618"/>
        <end position="663"/>
    </location>
</feature>
<dbReference type="RefSeq" id="WP_073607904.1">
    <property type="nucleotide sequence ID" value="NZ_MRCG01000004.1"/>
</dbReference>
<proteinExistence type="predicted"/>
<dbReference type="InterPro" id="IPR027417">
    <property type="entry name" value="P-loop_NTPase"/>
</dbReference>
<comment type="subcellular location">
    <subcellularLocation>
        <location evidence="1">Cell membrane</location>
        <topology evidence="1">Multi-pass membrane protein</topology>
    </subcellularLocation>
</comment>
<evidence type="ECO:0000256" key="7">
    <source>
        <dbReference type="SAM" id="Phobius"/>
    </source>
</evidence>
<evidence type="ECO:0000256" key="3">
    <source>
        <dbReference type="ARBA" id="ARBA00022692"/>
    </source>
</evidence>
<keyword evidence="4 7" id="KW-1133">Transmembrane helix</keyword>
<feature type="domain" description="Type IV secretion system coupling protein TraD DNA-binding" evidence="8">
    <location>
        <begin position="176"/>
        <end position="547"/>
    </location>
</feature>
<accession>A0A1U7J7I6</accession>
<keyword evidence="3 7" id="KW-0812">Transmembrane</keyword>
<name>A0A1U7J7I6_9CYAN</name>
<dbReference type="PANTHER" id="PTHR37937">
    <property type="entry name" value="CONJUGATIVE TRANSFER: DNA TRANSPORT"/>
    <property type="match status" value="1"/>
</dbReference>
<evidence type="ECO:0000313" key="10">
    <source>
        <dbReference type="Proteomes" id="UP000185557"/>
    </source>
</evidence>
<reference evidence="9 10" key="1">
    <citation type="submission" date="2016-11" db="EMBL/GenBank/DDBJ databases">
        <title>Draft Genome Sequences of Nine Cyanobacterial Strains from Diverse Habitats.</title>
        <authorList>
            <person name="Zhu T."/>
            <person name="Hou S."/>
            <person name="Lu X."/>
            <person name="Hess W.R."/>
        </authorList>
    </citation>
    <scope>NUCLEOTIDE SEQUENCE [LARGE SCALE GENOMIC DNA]</scope>
    <source>
        <strain evidence="9 10">NIES-30</strain>
    </source>
</reference>
<dbReference type="InterPro" id="IPR051539">
    <property type="entry name" value="T4SS-coupling_protein"/>
</dbReference>
<dbReference type="Gene3D" id="3.40.50.300">
    <property type="entry name" value="P-loop containing nucleotide triphosphate hydrolases"/>
    <property type="match status" value="2"/>
</dbReference>
<dbReference type="CDD" id="cd01127">
    <property type="entry name" value="TrwB_TraG_TraD_VirD4"/>
    <property type="match status" value="1"/>
</dbReference>
<evidence type="ECO:0000256" key="1">
    <source>
        <dbReference type="ARBA" id="ARBA00004651"/>
    </source>
</evidence>
<keyword evidence="2" id="KW-1003">Cell membrane</keyword>
<organism evidence="9 10">
    <name type="scientific">Phormidium tenue NIES-30</name>
    <dbReference type="NCBI Taxonomy" id="549789"/>
    <lineage>
        <taxon>Bacteria</taxon>
        <taxon>Bacillati</taxon>
        <taxon>Cyanobacteriota</taxon>
        <taxon>Cyanophyceae</taxon>
        <taxon>Oscillatoriophycideae</taxon>
        <taxon>Oscillatoriales</taxon>
        <taxon>Oscillatoriaceae</taxon>
        <taxon>Phormidium</taxon>
    </lineage>
</organism>
<sequence length="663" mass="73881">MPKLIVWLLTAGWLYISTPRLYELWVLWISKSLSGADLAMWNGGEWISHACALILSALYIGGLCEVVHVGLLKGRTKVISEIEKVLLPLLLLLVGWWGTQFVVRLLIQGVPASLTFLIAAFVTALVGSVVLVPAPLPLSQPVRGRSLRQSAELKRLWRRRGERKVKGLIPWGATFIAKKNEALHFILIGNTGAGKSTWLEVMMTKTLAGIGFNPNHRAIVVDAKGNLLPFLEALGLGIGEDGPLYVILNPLDKRAARWAIGKDINSPGKAHEFARTVIPEAKGDNQFFPQTAMALLVAVIVSLQRAKGERWTLRDLINAFSTAAVAQTLIKRWNPRPQDLDDYFKVKKGERNDIFMSVRAELDQFHLIAACWEVATREFSITDWIRGEYVLVLGSDYEYPDALKTINASLFSSIAARLKQLPDDPERRVWLYIDELIATGKLVALEKLLQLGRSKSVCMVSSVLNMASFVEEFGENIAKSIWGLSRHKAMFPMDSDSAKYISDAIGKHEVIQTTYTPQVPNSDNPPSSSGVSYQRTERTTILPQELDERELPVPGPKNGLSGYFSLPEEGIHYHTYSWQEITKMRPERLDDGDGGVVGYDRIDERFVRTIPTPWTEEELAQLKLNSPDTGGDAPRSAKPRGPRKPGDNSGGKPERPIRRKPKE</sequence>
<comment type="caution">
    <text evidence="9">The sequence shown here is derived from an EMBL/GenBank/DDBJ whole genome shotgun (WGS) entry which is preliminary data.</text>
</comment>
<dbReference type="Proteomes" id="UP000185557">
    <property type="component" value="Unassembled WGS sequence"/>
</dbReference>
<evidence type="ECO:0000259" key="8">
    <source>
        <dbReference type="Pfam" id="PF10412"/>
    </source>
</evidence>
<feature type="region of interest" description="Disordered" evidence="6">
    <location>
        <begin position="516"/>
        <end position="535"/>
    </location>
</feature>
<feature type="transmembrane region" description="Helical" evidence="7">
    <location>
        <begin position="46"/>
        <end position="73"/>
    </location>
</feature>
<dbReference type="STRING" id="549789.NIES30_08130"/>
<evidence type="ECO:0000256" key="2">
    <source>
        <dbReference type="ARBA" id="ARBA00022475"/>
    </source>
</evidence>
<evidence type="ECO:0000256" key="5">
    <source>
        <dbReference type="ARBA" id="ARBA00023136"/>
    </source>
</evidence>
<evidence type="ECO:0000256" key="6">
    <source>
        <dbReference type="SAM" id="MobiDB-lite"/>
    </source>
</evidence>
<dbReference type="InterPro" id="IPR019476">
    <property type="entry name" value="T4SS_TraD_DNA-bd"/>
</dbReference>
<dbReference type="SUPFAM" id="SSF52540">
    <property type="entry name" value="P-loop containing nucleoside triphosphate hydrolases"/>
    <property type="match status" value="1"/>
</dbReference>